<comment type="caution">
    <text evidence="3">The sequence shown here is derived from an EMBL/GenBank/DDBJ whole genome shotgun (WGS) entry which is preliminary data.</text>
</comment>
<sequence length="107" mass="11478">MSSTCPASAHDPLSYLPVGVDFPDMAAYAAEKPAESTERARESIARREEAAVGSPSPPAIWSGPEARVPSRTAKAARRPSRGGALGPRMRRPITAPREARPQRAWTD</sequence>
<name>A0ABN3Q3Z1_9ACTN</name>
<feature type="domain" description="Urocanase Rossmann-like" evidence="2">
    <location>
        <begin position="7"/>
        <end position="50"/>
    </location>
</feature>
<feature type="region of interest" description="Disordered" evidence="1">
    <location>
        <begin position="31"/>
        <end position="107"/>
    </location>
</feature>
<dbReference type="Proteomes" id="UP001501447">
    <property type="component" value="Unassembled WGS sequence"/>
</dbReference>
<keyword evidence="4" id="KW-1185">Reference proteome</keyword>
<dbReference type="Gene3D" id="3.40.50.10730">
    <property type="entry name" value="Urocanase like domains"/>
    <property type="match status" value="1"/>
</dbReference>
<organism evidence="3 4">
    <name type="scientific">Streptomyces axinellae</name>
    <dbReference type="NCBI Taxonomy" id="552788"/>
    <lineage>
        <taxon>Bacteria</taxon>
        <taxon>Bacillati</taxon>
        <taxon>Actinomycetota</taxon>
        <taxon>Actinomycetes</taxon>
        <taxon>Kitasatosporales</taxon>
        <taxon>Streptomycetaceae</taxon>
        <taxon>Streptomyces</taxon>
    </lineage>
</organism>
<proteinExistence type="predicted"/>
<dbReference type="Pfam" id="PF01175">
    <property type="entry name" value="Urocanase"/>
    <property type="match status" value="1"/>
</dbReference>
<feature type="compositionally biased region" description="Basic and acidic residues" evidence="1">
    <location>
        <begin position="97"/>
        <end position="107"/>
    </location>
</feature>
<dbReference type="EMBL" id="BAAARJ010000008">
    <property type="protein sequence ID" value="GAA2614257.1"/>
    <property type="molecule type" value="Genomic_DNA"/>
</dbReference>
<feature type="compositionally biased region" description="Basic and acidic residues" evidence="1">
    <location>
        <begin position="32"/>
        <end position="50"/>
    </location>
</feature>
<dbReference type="InterPro" id="IPR035085">
    <property type="entry name" value="Urocanase_Rossmann-like"/>
</dbReference>
<evidence type="ECO:0000313" key="4">
    <source>
        <dbReference type="Proteomes" id="UP001501447"/>
    </source>
</evidence>
<accession>A0ABN3Q3Z1</accession>
<dbReference type="InterPro" id="IPR038364">
    <property type="entry name" value="Urocanase_central_sf"/>
</dbReference>
<gene>
    <name evidence="3" type="ORF">GCM10009863_30030</name>
</gene>
<evidence type="ECO:0000256" key="1">
    <source>
        <dbReference type="SAM" id="MobiDB-lite"/>
    </source>
</evidence>
<protein>
    <recommendedName>
        <fullName evidence="2">Urocanase Rossmann-like domain-containing protein</fullName>
    </recommendedName>
</protein>
<reference evidence="3 4" key="1">
    <citation type="journal article" date="2019" name="Int. J. Syst. Evol. Microbiol.">
        <title>The Global Catalogue of Microorganisms (GCM) 10K type strain sequencing project: providing services to taxonomists for standard genome sequencing and annotation.</title>
        <authorList>
            <consortium name="The Broad Institute Genomics Platform"/>
            <consortium name="The Broad Institute Genome Sequencing Center for Infectious Disease"/>
            <person name="Wu L."/>
            <person name="Ma J."/>
        </authorList>
    </citation>
    <scope>NUCLEOTIDE SEQUENCE [LARGE SCALE GENOMIC DNA]</scope>
    <source>
        <strain evidence="3 4">JCM 16373</strain>
    </source>
</reference>
<evidence type="ECO:0000259" key="2">
    <source>
        <dbReference type="Pfam" id="PF01175"/>
    </source>
</evidence>
<evidence type="ECO:0000313" key="3">
    <source>
        <dbReference type="EMBL" id="GAA2614257.1"/>
    </source>
</evidence>